<evidence type="ECO:0000256" key="1">
    <source>
        <dbReference type="SAM" id="Coils"/>
    </source>
</evidence>
<organism evidence="3 4">
    <name type="scientific">Vibrio albus</name>
    <dbReference type="NCBI Taxonomy" id="2200953"/>
    <lineage>
        <taxon>Bacteria</taxon>
        <taxon>Pseudomonadati</taxon>
        <taxon>Pseudomonadota</taxon>
        <taxon>Gammaproteobacteria</taxon>
        <taxon>Vibrionales</taxon>
        <taxon>Vibrionaceae</taxon>
        <taxon>Vibrio</taxon>
    </lineage>
</organism>
<accession>A0A2U3B624</accession>
<dbReference type="PANTHER" id="PTHR36180:SF2">
    <property type="entry name" value="BRO FAMILY PROTEIN"/>
    <property type="match status" value="1"/>
</dbReference>
<dbReference type="AlphaFoldDB" id="A0A2U3B624"/>
<dbReference type="PROSITE" id="PS51750">
    <property type="entry name" value="BRO_N"/>
    <property type="match status" value="1"/>
</dbReference>
<name>A0A2U3B624_9VIBR</name>
<dbReference type="EMBL" id="QFWT01000011">
    <property type="protein sequence ID" value="PWI32165.1"/>
    <property type="molecule type" value="Genomic_DNA"/>
</dbReference>
<dbReference type="Proteomes" id="UP000245362">
    <property type="component" value="Unassembled WGS sequence"/>
</dbReference>
<dbReference type="PANTHER" id="PTHR36180">
    <property type="entry name" value="DNA-BINDING PROTEIN-RELATED-RELATED"/>
    <property type="match status" value="1"/>
</dbReference>
<dbReference type="InterPro" id="IPR003497">
    <property type="entry name" value="BRO_N_domain"/>
</dbReference>
<sequence length="261" mass="29841">MEVFNHPQFGDLTVLTDADGDPWFFAQDVASMLGYQNTRDAISKHVDNEDKDVANRDTNNKGLRKLTTINESGLYSLIFSSKLESAKAFKRWVTKEVLPSIRKHGGYTMGQEDMTPDDLMAKAVLVAQSKIQEQEQENRRLEQVQRDLINQFAAGMTIPAFCMQLNGVNTQEVQGFLVRKGILIREKHGYRPSSPHRNKEFECTTHEYRPGKRSYKTLVTQLGGAMLYKFYHKGMLPMRKDWNGSYTTSQSSPEELAKLHQ</sequence>
<keyword evidence="4" id="KW-1185">Reference proteome</keyword>
<evidence type="ECO:0000313" key="4">
    <source>
        <dbReference type="Proteomes" id="UP000245362"/>
    </source>
</evidence>
<proteinExistence type="predicted"/>
<evidence type="ECO:0000259" key="2">
    <source>
        <dbReference type="PROSITE" id="PS51750"/>
    </source>
</evidence>
<dbReference type="SMART" id="SM01040">
    <property type="entry name" value="Bro-N"/>
    <property type="match status" value="1"/>
</dbReference>
<dbReference type="Pfam" id="PF02498">
    <property type="entry name" value="Bro-N"/>
    <property type="match status" value="1"/>
</dbReference>
<comment type="caution">
    <text evidence="3">The sequence shown here is derived from an EMBL/GenBank/DDBJ whole genome shotgun (WGS) entry which is preliminary data.</text>
</comment>
<gene>
    <name evidence="3" type="ORF">DI392_17485</name>
</gene>
<feature type="domain" description="Bro-N" evidence="2">
    <location>
        <begin position="1"/>
        <end position="105"/>
    </location>
</feature>
<protein>
    <submittedName>
        <fullName evidence="3">Phage antirepressor Ant</fullName>
    </submittedName>
</protein>
<feature type="coiled-coil region" evidence="1">
    <location>
        <begin position="124"/>
        <end position="151"/>
    </location>
</feature>
<dbReference type="OrthoDB" id="5574448at2"/>
<reference evidence="3 4" key="1">
    <citation type="submission" date="2018-05" db="EMBL/GenBank/DDBJ databases">
        <title>Vibrio limimaris sp. nov., isolated from marine sediment.</title>
        <authorList>
            <person name="Li C.-M."/>
        </authorList>
    </citation>
    <scope>NUCLEOTIDE SEQUENCE [LARGE SCALE GENOMIC DNA]</scope>
    <source>
        <strain evidence="3 4">E4404</strain>
    </source>
</reference>
<keyword evidence="1" id="KW-0175">Coiled coil</keyword>
<evidence type="ECO:0000313" key="3">
    <source>
        <dbReference type="EMBL" id="PWI32165.1"/>
    </source>
</evidence>